<name>B1T388_9BURK</name>
<dbReference type="EMBL" id="ABLK01000055">
    <property type="protein sequence ID" value="EDT41986.1"/>
    <property type="molecule type" value="Genomic_DNA"/>
</dbReference>
<dbReference type="Proteomes" id="UP000004814">
    <property type="component" value="Unassembled WGS sequence"/>
</dbReference>
<dbReference type="Gene3D" id="3.40.50.2300">
    <property type="match status" value="1"/>
</dbReference>
<dbReference type="InterPro" id="IPR011006">
    <property type="entry name" value="CheY-like_superfamily"/>
</dbReference>
<dbReference type="InterPro" id="IPR039420">
    <property type="entry name" value="WalR-like"/>
</dbReference>
<evidence type="ECO:0000256" key="3">
    <source>
        <dbReference type="PROSITE-ProRule" id="PRU00169"/>
    </source>
</evidence>
<feature type="modified residue" description="4-aspartylphosphate" evidence="3">
    <location>
        <position position="56"/>
    </location>
</feature>
<dbReference type="RefSeq" id="WP_006758205.1">
    <property type="nucleotide sequence ID" value="NZ_ABLK01000055.1"/>
</dbReference>
<dbReference type="CDD" id="cd17535">
    <property type="entry name" value="REC_NarL-like"/>
    <property type="match status" value="1"/>
</dbReference>
<dbReference type="InterPro" id="IPR001789">
    <property type="entry name" value="Sig_transdc_resp-reg_receiver"/>
</dbReference>
<keyword evidence="1 3" id="KW-0597">Phosphoprotein</keyword>
<dbReference type="InterPro" id="IPR000792">
    <property type="entry name" value="Tscrpt_reg_LuxR_C"/>
</dbReference>
<dbReference type="PRINTS" id="PR00038">
    <property type="entry name" value="HTHLUXR"/>
</dbReference>
<comment type="caution">
    <text evidence="6">The sequence shown here is derived from an EMBL/GenBank/DDBJ whole genome shotgun (WGS) entry which is preliminary data.</text>
</comment>
<dbReference type="SUPFAM" id="SSF52172">
    <property type="entry name" value="CheY-like"/>
    <property type="match status" value="1"/>
</dbReference>
<dbReference type="SMART" id="SM00421">
    <property type="entry name" value="HTH_LUXR"/>
    <property type="match status" value="1"/>
</dbReference>
<dbReference type="Pfam" id="PF00072">
    <property type="entry name" value="Response_reg"/>
    <property type="match status" value="1"/>
</dbReference>
<keyword evidence="2" id="KW-0238">DNA-binding</keyword>
<protein>
    <submittedName>
        <fullName evidence="6">Two component transcriptional regulator, LuxR family</fullName>
    </submittedName>
</protein>
<dbReference type="GO" id="GO:0000160">
    <property type="term" value="P:phosphorelay signal transduction system"/>
    <property type="evidence" value="ECO:0007669"/>
    <property type="project" value="InterPro"/>
</dbReference>
<accession>B1T388</accession>
<evidence type="ECO:0000256" key="1">
    <source>
        <dbReference type="ARBA" id="ARBA00022553"/>
    </source>
</evidence>
<organism evidence="6 7">
    <name type="scientific">Burkholderia ambifaria MEX-5</name>
    <dbReference type="NCBI Taxonomy" id="396597"/>
    <lineage>
        <taxon>Bacteria</taxon>
        <taxon>Pseudomonadati</taxon>
        <taxon>Pseudomonadota</taxon>
        <taxon>Betaproteobacteria</taxon>
        <taxon>Burkholderiales</taxon>
        <taxon>Burkholderiaceae</taxon>
        <taxon>Burkholderia</taxon>
        <taxon>Burkholderia cepacia complex</taxon>
    </lineage>
</organism>
<dbReference type="SMART" id="SM00448">
    <property type="entry name" value="REC"/>
    <property type="match status" value="1"/>
</dbReference>
<evidence type="ECO:0000259" key="4">
    <source>
        <dbReference type="PROSITE" id="PS50043"/>
    </source>
</evidence>
<sequence>MQNFTAMVIDDHYLVRQGFEAVARRIPGLSIIGSYERSRDLIAAIELCPPQVLYLDFVLHTDDVGGLTLIRLIKRRFPIVKIIVVSAHANAGIVSLSIRAGASGFCFKTSSVSDLTEATSRVLGGKVYIPKFVDECAVNRDLNDRPDAFEILTPREREVVNLILIGMSISDISKKLVRDRKTISGHKQTAYRKLGVSSDAELFSIKHLLM</sequence>
<feature type="domain" description="HTH luxR-type" evidence="4">
    <location>
        <begin position="145"/>
        <end position="210"/>
    </location>
</feature>
<dbReference type="InterPro" id="IPR016032">
    <property type="entry name" value="Sig_transdc_resp-reg_C-effctor"/>
</dbReference>
<proteinExistence type="predicted"/>
<gene>
    <name evidence="6" type="ORF">BamMEX5DRAFT_2254</name>
</gene>
<dbReference type="AlphaFoldDB" id="B1T388"/>
<dbReference type="PROSITE" id="PS50043">
    <property type="entry name" value="HTH_LUXR_2"/>
    <property type="match status" value="1"/>
</dbReference>
<evidence type="ECO:0000259" key="5">
    <source>
        <dbReference type="PROSITE" id="PS50110"/>
    </source>
</evidence>
<dbReference type="SUPFAM" id="SSF46894">
    <property type="entry name" value="C-terminal effector domain of the bipartite response regulators"/>
    <property type="match status" value="1"/>
</dbReference>
<dbReference type="PATRIC" id="fig|396597.7.peg.5926"/>
<evidence type="ECO:0000313" key="6">
    <source>
        <dbReference type="EMBL" id="EDT41986.1"/>
    </source>
</evidence>
<dbReference type="CDD" id="cd06170">
    <property type="entry name" value="LuxR_C_like"/>
    <property type="match status" value="1"/>
</dbReference>
<dbReference type="InterPro" id="IPR058245">
    <property type="entry name" value="NreC/VraR/RcsB-like_REC"/>
</dbReference>
<dbReference type="GO" id="GO:0006355">
    <property type="term" value="P:regulation of DNA-templated transcription"/>
    <property type="evidence" value="ECO:0007669"/>
    <property type="project" value="InterPro"/>
</dbReference>
<dbReference type="PANTHER" id="PTHR43214:SF17">
    <property type="entry name" value="TRANSCRIPTIONAL REGULATORY PROTEIN RCSB"/>
    <property type="match status" value="1"/>
</dbReference>
<evidence type="ECO:0000313" key="7">
    <source>
        <dbReference type="Proteomes" id="UP000004814"/>
    </source>
</evidence>
<evidence type="ECO:0000256" key="2">
    <source>
        <dbReference type="ARBA" id="ARBA00023125"/>
    </source>
</evidence>
<dbReference type="GO" id="GO:0003677">
    <property type="term" value="F:DNA binding"/>
    <property type="evidence" value="ECO:0007669"/>
    <property type="project" value="UniProtKB-KW"/>
</dbReference>
<dbReference type="PANTHER" id="PTHR43214">
    <property type="entry name" value="TWO-COMPONENT RESPONSE REGULATOR"/>
    <property type="match status" value="1"/>
</dbReference>
<feature type="domain" description="Response regulatory" evidence="5">
    <location>
        <begin position="5"/>
        <end position="123"/>
    </location>
</feature>
<reference evidence="6 7" key="1">
    <citation type="submission" date="2008-03" db="EMBL/GenBank/DDBJ databases">
        <title>Sequencing of the draft genome and assembly of Burkholderia ambifaria MEX-5.</title>
        <authorList>
            <consortium name="US DOE Joint Genome Institute (JGI-PGF)"/>
            <person name="Copeland A."/>
            <person name="Lucas S."/>
            <person name="Lapidus A."/>
            <person name="Glavina del Rio T."/>
            <person name="Dalin E."/>
            <person name="Tice H."/>
            <person name="Bruce D."/>
            <person name="Goodwin L."/>
            <person name="Pitluck S."/>
            <person name="Larimer F."/>
            <person name="Land M.L."/>
            <person name="Hauser L."/>
            <person name="Tiedje J."/>
            <person name="Richardson P."/>
        </authorList>
    </citation>
    <scope>NUCLEOTIDE SEQUENCE [LARGE SCALE GENOMIC DNA]</scope>
    <source>
        <strain evidence="6 7">MEX-5</strain>
    </source>
</reference>
<dbReference type="Pfam" id="PF00196">
    <property type="entry name" value="GerE"/>
    <property type="match status" value="1"/>
</dbReference>
<dbReference type="PROSITE" id="PS50110">
    <property type="entry name" value="RESPONSE_REGULATORY"/>
    <property type="match status" value="1"/>
</dbReference>